<dbReference type="InterPro" id="IPR026444">
    <property type="entry name" value="Secre_tail"/>
</dbReference>
<dbReference type="STRING" id="1144750.SAMN05443431_106190"/>
<dbReference type="InterPro" id="IPR003961">
    <property type="entry name" value="FN3_dom"/>
</dbReference>
<evidence type="ECO:0000256" key="1">
    <source>
        <dbReference type="ARBA" id="ARBA00022729"/>
    </source>
</evidence>
<evidence type="ECO:0000313" key="6">
    <source>
        <dbReference type="Proteomes" id="UP000199559"/>
    </source>
</evidence>
<dbReference type="RefSeq" id="WP_090840526.1">
    <property type="nucleotide sequence ID" value="NZ_FORM01000006.1"/>
</dbReference>
<dbReference type="Gene3D" id="2.60.40.10">
    <property type="entry name" value="Immunoglobulins"/>
    <property type="match status" value="1"/>
</dbReference>
<dbReference type="InterPro" id="IPR056600">
    <property type="entry name" value="GBD_T9SS_assoc"/>
</dbReference>
<sequence length="883" mass="92729">MRKITFLLFALIAFNMQSNAQIFIQENLDSGFPTGWSQVSYFASSTATYVCEGSGNIADNLYGSASNDGTFTSPNFVGASNETDAVVSFDWLARPYLTNAVDYIIFVEYSTNDGTDWNLVSSFAVTETTACTTYSEVIPSANIPLGSDFKFRIRGEWQSGDSYFYLDNILVSQTSADAPNCDSVLSETENVLTDGSISWSAATGIPAGYYISAGTASGVNDIADNVDNLNSTSYDLGALADGTTYYVTITPYNDNGSAQDCIEQSFFTVTAPVNNDCLEAIALNVNADLSCTEVISGTVFGASASGVDNCSGTANDDVWYSFVATSNAHVVSLTNVSGSATDLYHTVYDASPGCEALTTATALTCSDSNTSTTAGLIIGNTYFVQVYTYTSTAGQTTVFDVCVGTPPAPPANDDCSGAIAITLSEDGTCNEAMSGTTENALASSTGCTGGKDVWYTFTATEDANYIANVTETFESASFVSTYIAAFEGGCDGLTTVGSSASCFNSSALTIAATSGTTYYISIRSSSTTSYTEFDVCVYQAPAPPENDDFANALAIACGDVVTGNTTSASLDEDDAPDAAPDGNENGADTDSPNIWYSFMGTGDILELSTCVNTDFDTEILVFTGTSGALTLVDEGYDECGSNYEASTSFTTVVDTQYWISVEGYSSTSTGNFELSVTCTTPPPANDECTTSEALTLGVEITGDNTGATDSALATDCFTGVISDLWYSFVAPASGEVTVTTTAAQYAVYSDCAGAVVGECNVSVVGDLTEGTTYYVRVSDDGTARSQVTGSFTLLVSEAVLSTSDFTNQSLFSYYPNPVSDNLTLKAQKEISNVSVYNMIGQEVYRNAPNSVNNSVDMSNLQAGAYFVKVTIDNVTETIKVIKK</sequence>
<keyword evidence="1 3" id="KW-0732">Signal</keyword>
<dbReference type="InterPro" id="IPR036116">
    <property type="entry name" value="FN3_sf"/>
</dbReference>
<dbReference type="AlphaFoldDB" id="A0A1I3QLF2"/>
<dbReference type="NCBIfam" id="TIGR04183">
    <property type="entry name" value="Por_Secre_tail"/>
    <property type="match status" value="1"/>
</dbReference>
<evidence type="ECO:0000313" key="5">
    <source>
        <dbReference type="EMBL" id="SFJ34382.1"/>
    </source>
</evidence>
<dbReference type="Gene3D" id="2.60.120.260">
    <property type="entry name" value="Galactose-binding domain-like"/>
    <property type="match status" value="1"/>
</dbReference>
<dbReference type="InterPro" id="IPR013783">
    <property type="entry name" value="Ig-like_fold"/>
</dbReference>
<name>A0A1I3QLF2_9FLAO</name>
<proteinExistence type="predicted"/>
<dbReference type="PROSITE" id="PS50853">
    <property type="entry name" value="FN3"/>
    <property type="match status" value="1"/>
</dbReference>
<evidence type="ECO:0000259" key="4">
    <source>
        <dbReference type="PROSITE" id="PS50853"/>
    </source>
</evidence>
<accession>A0A1I3QLF2</accession>
<feature type="domain" description="Fibronectin type-III" evidence="4">
    <location>
        <begin position="178"/>
        <end position="273"/>
    </location>
</feature>
<dbReference type="EMBL" id="FORM01000006">
    <property type="protein sequence ID" value="SFJ34382.1"/>
    <property type="molecule type" value="Genomic_DNA"/>
</dbReference>
<dbReference type="SUPFAM" id="SSF49265">
    <property type="entry name" value="Fibronectin type III"/>
    <property type="match status" value="1"/>
</dbReference>
<protein>
    <submittedName>
        <fullName evidence="5">Por secretion system C-terminal sorting domain-containing protein</fullName>
    </submittedName>
</protein>
<feature type="region of interest" description="Disordered" evidence="2">
    <location>
        <begin position="567"/>
        <end position="591"/>
    </location>
</feature>
<evidence type="ECO:0000256" key="2">
    <source>
        <dbReference type="SAM" id="MobiDB-lite"/>
    </source>
</evidence>
<keyword evidence="6" id="KW-1185">Reference proteome</keyword>
<feature type="chain" id="PRO_5011595315" evidence="3">
    <location>
        <begin position="21"/>
        <end position="883"/>
    </location>
</feature>
<dbReference type="Pfam" id="PF18962">
    <property type="entry name" value="Por_Secre_tail"/>
    <property type="match status" value="1"/>
</dbReference>
<gene>
    <name evidence="5" type="ORF">SAMN05443431_106190</name>
</gene>
<organism evidence="5 6">
    <name type="scientific">Olleya namhaensis</name>
    <dbReference type="NCBI Taxonomy" id="1144750"/>
    <lineage>
        <taxon>Bacteria</taxon>
        <taxon>Pseudomonadati</taxon>
        <taxon>Bacteroidota</taxon>
        <taxon>Flavobacteriia</taxon>
        <taxon>Flavobacteriales</taxon>
        <taxon>Flavobacteriaceae</taxon>
    </lineage>
</organism>
<dbReference type="Pfam" id="PF23759">
    <property type="entry name" value="GBD_T9SS_assoc"/>
    <property type="match status" value="3"/>
</dbReference>
<reference evidence="6" key="1">
    <citation type="submission" date="2016-10" db="EMBL/GenBank/DDBJ databases">
        <authorList>
            <person name="Varghese N."/>
            <person name="Submissions S."/>
        </authorList>
    </citation>
    <scope>NUCLEOTIDE SEQUENCE [LARGE SCALE GENOMIC DNA]</scope>
    <source>
        <strain evidence="6">DSM 28881</strain>
    </source>
</reference>
<evidence type="ECO:0000256" key="3">
    <source>
        <dbReference type="SAM" id="SignalP"/>
    </source>
</evidence>
<feature type="signal peptide" evidence="3">
    <location>
        <begin position="1"/>
        <end position="20"/>
    </location>
</feature>
<dbReference type="Proteomes" id="UP000199559">
    <property type="component" value="Unassembled WGS sequence"/>
</dbReference>